<dbReference type="InterPro" id="IPR029063">
    <property type="entry name" value="SAM-dependent_MTases_sf"/>
</dbReference>
<evidence type="ECO:0000256" key="1">
    <source>
        <dbReference type="SAM" id="MobiDB-lite"/>
    </source>
</evidence>
<dbReference type="SUPFAM" id="SSF53335">
    <property type="entry name" value="S-adenosyl-L-methionine-dependent methyltransferases"/>
    <property type="match status" value="1"/>
</dbReference>
<dbReference type="RefSeq" id="XP_022238226.1">
    <property type="nucleotide sequence ID" value="XM_022382518.1"/>
</dbReference>
<dbReference type="GeneID" id="106478839"/>
<evidence type="ECO:0000313" key="4">
    <source>
        <dbReference type="RefSeq" id="XP_022238226.1"/>
    </source>
</evidence>
<evidence type="ECO:0000313" key="3">
    <source>
        <dbReference type="Proteomes" id="UP000694941"/>
    </source>
</evidence>
<organism evidence="3 4">
    <name type="scientific">Limulus polyphemus</name>
    <name type="common">Atlantic horseshoe crab</name>
    <dbReference type="NCBI Taxonomy" id="6850"/>
    <lineage>
        <taxon>Eukaryota</taxon>
        <taxon>Metazoa</taxon>
        <taxon>Ecdysozoa</taxon>
        <taxon>Arthropoda</taxon>
        <taxon>Chelicerata</taxon>
        <taxon>Merostomata</taxon>
        <taxon>Xiphosura</taxon>
        <taxon>Limulidae</taxon>
        <taxon>Limulus</taxon>
    </lineage>
</organism>
<proteinExistence type="predicted"/>
<accession>A0ABM1S3M1</accession>
<evidence type="ECO:0000259" key="2">
    <source>
        <dbReference type="Pfam" id="PF08241"/>
    </source>
</evidence>
<reference evidence="4" key="1">
    <citation type="submission" date="2025-08" db="UniProtKB">
        <authorList>
            <consortium name="RefSeq"/>
        </authorList>
    </citation>
    <scope>IDENTIFICATION</scope>
    <source>
        <tissue evidence="4">Muscle</tissue>
    </source>
</reference>
<name>A0ABM1S3M1_LIMPO</name>
<sequence length="238" mass="27074">MESNARDKLEETPENVRRKMSNTSKALGYENVDTFMEECLREKSPEEAKKFYANWAANYDNEVKEVEYNGPELFAKSFPKLNVPRNAEIIDIAAGTGALGEKLNAMGYKYIDALDGTPEMLDIARKKNVYRNFCQFLMGCGYESPIKDGTYDVAISCGAIGQGHIPYNAFYEIIAMVKQGGLICWLANDPSEGEDEESFKTVMADLTDSGKWKVFQEPIRLEYFYRKDSAFFRVMQKL</sequence>
<feature type="domain" description="Methyltransferase type 11" evidence="2">
    <location>
        <begin position="91"/>
        <end position="184"/>
    </location>
</feature>
<dbReference type="Proteomes" id="UP000694941">
    <property type="component" value="Unplaced"/>
</dbReference>
<dbReference type="Pfam" id="PF08241">
    <property type="entry name" value="Methyltransf_11"/>
    <property type="match status" value="1"/>
</dbReference>
<dbReference type="CDD" id="cd02440">
    <property type="entry name" value="AdoMet_MTases"/>
    <property type="match status" value="1"/>
</dbReference>
<feature type="compositionally biased region" description="Basic and acidic residues" evidence="1">
    <location>
        <begin position="1"/>
        <end position="17"/>
    </location>
</feature>
<gene>
    <name evidence="4" type="primary">LOC106478839</name>
</gene>
<protein>
    <submittedName>
        <fullName evidence="4">Methyltransferase-like protein 27 isoform X1</fullName>
    </submittedName>
</protein>
<keyword evidence="3" id="KW-1185">Reference proteome</keyword>
<feature type="region of interest" description="Disordered" evidence="1">
    <location>
        <begin position="1"/>
        <end position="22"/>
    </location>
</feature>
<dbReference type="InterPro" id="IPR013216">
    <property type="entry name" value="Methyltransf_11"/>
</dbReference>
<dbReference type="Gene3D" id="3.40.50.150">
    <property type="entry name" value="Vaccinia Virus protein VP39"/>
    <property type="match status" value="1"/>
</dbReference>